<proteinExistence type="predicted"/>
<keyword evidence="3" id="KW-1185">Reference proteome</keyword>
<evidence type="ECO:0000313" key="2">
    <source>
        <dbReference type="EMBL" id="KAJ1183611.1"/>
    </source>
</evidence>
<evidence type="ECO:0000313" key="3">
    <source>
        <dbReference type="Proteomes" id="UP001066276"/>
    </source>
</evidence>
<protein>
    <submittedName>
        <fullName evidence="2">Uncharacterized protein</fullName>
    </submittedName>
</protein>
<reference evidence="2" key="1">
    <citation type="journal article" date="2022" name="bioRxiv">
        <title>Sequencing and chromosome-scale assembly of the giantPleurodeles waltlgenome.</title>
        <authorList>
            <person name="Brown T."/>
            <person name="Elewa A."/>
            <person name="Iarovenko S."/>
            <person name="Subramanian E."/>
            <person name="Araus A.J."/>
            <person name="Petzold A."/>
            <person name="Susuki M."/>
            <person name="Suzuki K.-i.T."/>
            <person name="Hayashi T."/>
            <person name="Toyoda A."/>
            <person name="Oliveira C."/>
            <person name="Osipova E."/>
            <person name="Leigh N.D."/>
            <person name="Simon A."/>
            <person name="Yun M.H."/>
        </authorList>
    </citation>
    <scope>NUCLEOTIDE SEQUENCE</scope>
    <source>
        <strain evidence="2">20211129_DDA</strain>
        <tissue evidence="2">Liver</tissue>
    </source>
</reference>
<comment type="caution">
    <text evidence="2">The sequence shown here is derived from an EMBL/GenBank/DDBJ whole genome shotgun (WGS) entry which is preliminary data.</text>
</comment>
<evidence type="ECO:0000256" key="1">
    <source>
        <dbReference type="SAM" id="MobiDB-lite"/>
    </source>
</evidence>
<dbReference type="AlphaFoldDB" id="A0AAV7U5D2"/>
<feature type="region of interest" description="Disordered" evidence="1">
    <location>
        <begin position="34"/>
        <end position="77"/>
    </location>
</feature>
<organism evidence="2 3">
    <name type="scientific">Pleurodeles waltl</name>
    <name type="common">Iberian ribbed newt</name>
    <dbReference type="NCBI Taxonomy" id="8319"/>
    <lineage>
        <taxon>Eukaryota</taxon>
        <taxon>Metazoa</taxon>
        <taxon>Chordata</taxon>
        <taxon>Craniata</taxon>
        <taxon>Vertebrata</taxon>
        <taxon>Euteleostomi</taxon>
        <taxon>Amphibia</taxon>
        <taxon>Batrachia</taxon>
        <taxon>Caudata</taxon>
        <taxon>Salamandroidea</taxon>
        <taxon>Salamandridae</taxon>
        <taxon>Pleurodelinae</taxon>
        <taxon>Pleurodeles</taxon>
    </lineage>
</organism>
<accession>A0AAV7U5D2</accession>
<gene>
    <name evidence="2" type="ORF">NDU88_000428</name>
</gene>
<dbReference type="EMBL" id="JANPWB010000005">
    <property type="protein sequence ID" value="KAJ1183611.1"/>
    <property type="molecule type" value="Genomic_DNA"/>
</dbReference>
<sequence length="77" mass="8644">MIHRARSAQALPSEQIRLSVLLATQGLGSVFRRGCTHPASHREPHAPRRVLLDMPPALPGLRRTAADPKERPRRRQP</sequence>
<dbReference type="Proteomes" id="UP001066276">
    <property type="component" value="Chromosome 3_1"/>
</dbReference>
<name>A0AAV7U5D2_PLEWA</name>